<dbReference type="PANTHER" id="PTHR12589">
    <property type="entry name" value="PYRUVOYL TETRAHYDROBIOPTERIN SYNTHASE"/>
    <property type="match status" value="1"/>
</dbReference>
<gene>
    <name evidence="11" type="ORF">G9Q37_07405</name>
</gene>
<comment type="cofactor">
    <cofactor evidence="1">
        <name>Zn(2+)</name>
        <dbReference type="ChEBI" id="CHEBI:29105"/>
    </cofactor>
</comment>
<comment type="pathway">
    <text evidence="2">Purine metabolism; 7-cyano-7-deazaguanine biosynthesis.</text>
</comment>
<evidence type="ECO:0000313" key="11">
    <source>
        <dbReference type="EMBL" id="QIM51976.1"/>
    </source>
</evidence>
<evidence type="ECO:0000256" key="2">
    <source>
        <dbReference type="ARBA" id="ARBA00005061"/>
    </source>
</evidence>
<evidence type="ECO:0000256" key="4">
    <source>
        <dbReference type="ARBA" id="ARBA00012982"/>
    </source>
</evidence>
<comment type="similarity">
    <text evidence="3">Belongs to the PTPS family. QueD subfamily.</text>
</comment>
<accession>A0A6G8IG14</accession>
<evidence type="ECO:0000256" key="6">
    <source>
        <dbReference type="ARBA" id="ARBA00022723"/>
    </source>
</evidence>
<evidence type="ECO:0000256" key="8">
    <source>
        <dbReference type="ARBA" id="ARBA00023239"/>
    </source>
</evidence>
<reference evidence="11 12" key="1">
    <citation type="submission" date="2020-03" db="EMBL/GenBank/DDBJ databases">
        <title>Hydrogenophaga sp. nov. isolated from cyanobacterial mat.</title>
        <authorList>
            <person name="Thorat V."/>
            <person name="Kirdat K."/>
            <person name="Tiwarekar B."/>
            <person name="Costa E.D."/>
            <person name="Yadav A."/>
        </authorList>
    </citation>
    <scope>NUCLEOTIDE SEQUENCE [LARGE SCALE GENOMIC DNA]</scope>
    <source>
        <strain evidence="11 12">BA0156</strain>
    </source>
</reference>
<dbReference type="AlphaFoldDB" id="A0A6G8IG14"/>
<evidence type="ECO:0000256" key="3">
    <source>
        <dbReference type="ARBA" id="ARBA00008900"/>
    </source>
</evidence>
<dbReference type="EC" id="4.1.2.50" evidence="4"/>
<evidence type="ECO:0000256" key="10">
    <source>
        <dbReference type="ARBA" id="ARBA00048807"/>
    </source>
</evidence>
<keyword evidence="12" id="KW-1185">Reference proteome</keyword>
<dbReference type="EMBL" id="CP049989">
    <property type="protein sequence ID" value="QIM51976.1"/>
    <property type="molecule type" value="Genomic_DNA"/>
</dbReference>
<dbReference type="GO" id="GO:0046872">
    <property type="term" value="F:metal ion binding"/>
    <property type="evidence" value="ECO:0007669"/>
    <property type="project" value="UniProtKB-KW"/>
</dbReference>
<organism evidence="11 12">
    <name type="scientific">Hydrogenophaga crocea</name>
    <dbReference type="NCBI Taxonomy" id="2716225"/>
    <lineage>
        <taxon>Bacteria</taxon>
        <taxon>Pseudomonadati</taxon>
        <taxon>Pseudomonadota</taxon>
        <taxon>Betaproteobacteria</taxon>
        <taxon>Burkholderiales</taxon>
        <taxon>Comamonadaceae</taxon>
        <taxon>Hydrogenophaga</taxon>
    </lineage>
</organism>
<dbReference type="UniPathway" id="UPA00391"/>
<name>A0A6G8IG14_9BURK</name>
<proteinExistence type="inferred from homology"/>
<sequence length="141" mass="15187">MYSVTVRDHFMIAHSFRGAVFGPAQALHGATYVVDIELRRPALDPDGIVVDIGLATQVLHEELGRLNFRNLDELPEFAGRNTTTEFLARVVFDRLAQRIAAGDLGPHAVPGSATGGLTALRVSLQESHVAWAAYEGPLVAA</sequence>
<dbReference type="InterPro" id="IPR038418">
    <property type="entry name" value="6-PTP_synth/QueD_sf"/>
</dbReference>
<keyword evidence="7" id="KW-0862">Zinc</keyword>
<dbReference type="KEGG" id="hcz:G9Q37_07405"/>
<dbReference type="Proteomes" id="UP000503162">
    <property type="component" value="Chromosome"/>
</dbReference>
<evidence type="ECO:0000256" key="5">
    <source>
        <dbReference type="ARBA" id="ARBA00018141"/>
    </source>
</evidence>
<dbReference type="GO" id="GO:0070497">
    <property type="term" value="F:6-carboxytetrahydropterin synthase activity"/>
    <property type="evidence" value="ECO:0007669"/>
    <property type="project" value="UniProtKB-EC"/>
</dbReference>
<dbReference type="Gene3D" id="3.30.479.10">
    <property type="entry name" value="6-pyruvoyl tetrahydropterin synthase/QueD"/>
    <property type="match status" value="1"/>
</dbReference>
<dbReference type="Pfam" id="PF01242">
    <property type="entry name" value="PTPS"/>
    <property type="match status" value="1"/>
</dbReference>
<protein>
    <recommendedName>
        <fullName evidence="5">6-carboxy-5,6,7,8-tetrahydropterin synthase</fullName>
        <ecNumber evidence="4">4.1.2.50</ecNumber>
    </recommendedName>
    <alternativeName>
        <fullName evidence="9">Queuosine biosynthesis protein QueD</fullName>
    </alternativeName>
</protein>
<evidence type="ECO:0000313" key="12">
    <source>
        <dbReference type="Proteomes" id="UP000503162"/>
    </source>
</evidence>
<dbReference type="InterPro" id="IPR007115">
    <property type="entry name" value="6-PTP_synth/QueD"/>
</dbReference>
<dbReference type="PANTHER" id="PTHR12589:SF7">
    <property type="entry name" value="6-PYRUVOYL TETRAHYDROBIOPTERIN SYNTHASE"/>
    <property type="match status" value="1"/>
</dbReference>
<evidence type="ECO:0000256" key="1">
    <source>
        <dbReference type="ARBA" id="ARBA00001947"/>
    </source>
</evidence>
<evidence type="ECO:0000256" key="7">
    <source>
        <dbReference type="ARBA" id="ARBA00022833"/>
    </source>
</evidence>
<dbReference type="RefSeq" id="WP_166226565.1">
    <property type="nucleotide sequence ID" value="NZ_CP049989.1"/>
</dbReference>
<dbReference type="SUPFAM" id="SSF55620">
    <property type="entry name" value="Tetrahydrobiopterin biosynthesis enzymes-like"/>
    <property type="match status" value="1"/>
</dbReference>
<keyword evidence="8" id="KW-0456">Lyase</keyword>
<comment type="catalytic activity">
    <reaction evidence="10">
        <text>7,8-dihydroneopterin 3'-triphosphate + H2O = 6-carboxy-5,6,7,8-tetrahydropterin + triphosphate + acetaldehyde + 2 H(+)</text>
        <dbReference type="Rhea" id="RHEA:27966"/>
        <dbReference type="ChEBI" id="CHEBI:15343"/>
        <dbReference type="ChEBI" id="CHEBI:15377"/>
        <dbReference type="ChEBI" id="CHEBI:15378"/>
        <dbReference type="ChEBI" id="CHEBI:18036"/>
        <dbReference type="ChEBI" id="CHEBI:58462"/>
        <dbReference type="ChEBI" id="CHEBI:61032"/>
        <dbReference type="EC" id="4.1.2.50"/>
    </reaction>
</comment>
<evidence type="ECO:0000256" key="9">
    <source>
        <dbReference type="ARBA" id="ARBA00031449"/>
    </source>
</evidence>
<keyword evidence="6" id="KW-0479">Metal-binding</keyword>